<name>A0A0L0UVK0_9BASI</name>
<feature type="signal peptide" evidence="2">
    <location>
        <begin position="1"/>
        <end position="19"/>
    </location>
</feature>
<proteinExistence type="predicted"/>
<dbReference type="Proteomes" id="UP000054564">
    <property type="component" value="Unassembled WGS sequence"/>
</dbReference>
<evidence type="ECO:0000313" key="3">
    <source>
        <dbReference type="EMBL" id="KNE91045.1"/>
    </source>
</evidence>
<comment type="caution">
    <text evidence="3">The sequence shown here is derived from an EMBL/GenBank/DDBJ whole genome shotgun (WGS) entry which is preliminary data.</text>
</comment>
<keyword evidence="2" id="KW-0732">Signal</keyword>
<protein>
    <submittedName>
        <fullName evidence="3">Uncharacterized protein</fullName>
    </submittedName>
</protein>
<keyword evidence="4" id="KW-1185">Reference proteome</keyword>
<dbReference type="EMBL" id="AJIL01000222">
    <property type="protein sequence ID" value="KNE91045.1"/>
    <property type="molecule type" value="Genomic_DNA"/>
</dbReference>
<feature type="chain" id="PRO_5005549416" evidence="2">
    <location>
        <begin position="20"/>
        <end position="165"/>
    </location>
</feature>
<dbReference type="AlphaFoldDB" id="A0A0L0UVK0"/>
<evidence type="ECO:0000256" key="2">
    <source>
        <dbReference type="SAM" id="SignalP"/>
    </source>
</evidence>
<gene>
    <name evidence="3" type="ORF">PSTG_15519</name>
</gene>
<feature type="region of interest" description="Disordered" evidence="1">
    <location>
        <begin position="66"/>
        <end position="87"/>
    </location>
</feature>
<organism evidence="3 4">
    <name type="scientific">Puccinia striiformis f. sp. tritici PST-78</name>
    <dbReference type="NCBI Taxonomy" id="1165861"/>
    <lineage>
        <taxon>Eukaryota</taxon>
        <taxon>Fungi</taxon>
        <taxon>Dikarya</taxon>
        <taxon>Basidiomycota</taxon>
        <taxon>Pucciniomycotina</taxon>
        <taxon>Pucciniomycetes</taxon>
        <taxon>Pucciniales</taxon>
        <taxon>Pucciniaceae</taxon>
        <taxon>Puccinia</taxon>
    </lineage>
</organism>
<accession>A0A0L0UVK0</accession>
<sequence length="165" mass="18317">MRVFNICYILMSEFLYAMSSPPSSSVHRFQPRSLPFKGIEGASTGQRVEGASRSGQVMQHLDDLGTRPTEKLIPIKDTPSSPTLAVTSPEPRLAAVPAVKETAKRPKPPFKAPWETRLFDVKVDAPLRPPSVRVLSDPHWEIRRRSGARTVYNTGETILGPGLHY</sequence>
<evidence type="ECO:0000256" key="1">
    <source>
        <dbReference type="SAM" id="MobiDB-lite"/>
    </source>
</evidence>
<evidence type="ECO:0000313" key="4">
    <source>
        <dbReference type="Proteomes" id="UP000054564"/>
    </source>
</evidence>
<reference evidence="4" key="1">
    <citation type="submission" date="2014-03" db="EMBL/GenBank/DDBJ databases">
        <title>The Genome Sequence of Puccinia striiformis f. sp. tritici PST-78.</title>
        <authorList>
            <consortium name="The Broad Institute Genome Sequencing Platform"/>
            <person name="Cuomo C."/>
            <person name="Hulbert S."/>
            <person name="Chen X."/>
            <person name="Walker B."/>
            <person name="Young S.K."/>
            <person name="Zeng Q."/>
            <person name="Gargeya S."/>
            <person name="Fitzgerald M."/>
            <person name="Haas B."/>
            <person name="Abouelleil A."/>
            <person name="Alvarado L."/>
            <person name="Arachchi H.M."/>
            <person name="Berlin A.M."/>
            <person name="Chapman S.B."/>
            <person name="Goldberg J."/>
            <person name="Griggs A."/>
            <person name="Gujja S."/>
            <person name="Hansen M."/>
            <person name="Howarth C."/>
            <person name="Imamovic A."/>
            <person name="Larimer J."/>
            <person name="McCowan C."/>
            <person name="Montmayeur A."/>
            <person name="Murphy C."/>
            <person name="Neiman D."/>
            <person name="Pearson M."/>
            <person name="Priest M."/>
            <person name="Roberts A."/>
            <person name="Saif S."/>
            <person name="Shea T."/>
            <person name="Sisk P."/>
            <person name="Sykes S."/>
            <person name="Wortman J."/>
            <person name="Nusbaum C."/>
            <person name="Birren B."/>
        </authorList>
    </citation>
    <scope>NUCLEOTIDE SEQUENCE [LARGE SCALE GENOMIC DNA]</scope>
    <source>
        <strain evidence="4">race PST-78</strain>
    </source>
</reference>